<evidence type="ECO:0000256" key="3">
    <source>
        <dbReference type="ARBA" id="ARBA00022692"/>
    </source>
</evidence>
<evidence type="ECO:0000256" key="4">
    <source>
        <dbReference type="ARBA" id="ARBA00022989"/>
    </source>
</evidence>
<comment type="caution">
    <text evidence="8">The sequence shown here is derived from an EMBL/GenBank/DDBJ whole genome shotgun (WGS) entry which is preliminary data.</text>
</comment>
<accession>A0A8T2PAQ5</accession>
<feature type="region of interest" description="Disordered" evidence="7">
    <location>
        <begin position="18"/>
        <end position="51"/>
    </location>
</feature>
<feature type="compositionally biased region" description="Basic residues" evidence="7">
    <location>
        <begin position="214"/>
        <end position="230"/>
    </location>
</feature>
<dbReference type="Proteomes" id="UP000824540">
    <property type="component" value="Unassembled WGS sequence"/>
</dbReference>
<keyword evidence="2" id="KW-1003">Cell membrane</keyword>
<sequence>MSWLVLQNPAVTALLLPARGGRQNGGRGSSCLAPAQAHPAPAKRHAAEPGQGTAGSICQIAAYTKKLNQEIQRKRGNGATGRQEAGKPHRVLHREESRMTHAVEECETVTFVDREMRALLSRRGWSFIKVDVSSWGAPRVAFKIDPRRHVASANLLSELCLLPDKTAHKLPLHLPGVKPSNLHGPISQSLGQDSIAMDTESTYSGYSYYSGRSRGSHRHGERSRDRHKSRSKDSSRSEKSVTINAPPAEPLLGDQSAPREEVQVGPQKQKPHSLPLPLRVYPPPSLLSKPNICSAVKTTPTPISCLRKGAGCLMCEECNCHNETYALLSGRGGLEMED</sequence>
<comment type="subcellular location">
    <subcellularLocation>
        <location evidence="1">Cell membrane</location>
        <topology evidence="1">Multi-pass membrane protein</topology>
    </subcellularLocation>
</comment>
<dbReference type="EMBL" id="JAFBMS010000010">
    <property type="protein sequence ID" value="KAG9348806.1"/>
    <property type="molecule type" value="Genomic_DNA"/>
</dbReference>
<evidence type="ECO:0000256" key="7">
    <source>
        <dbReference type="SAM" id="MobiDB-lite"/>
    </source>
</evidence>
<keyword evidence="5" id="KW-0472">Membrane</keyword>
<keyword evidence="9" id="KW-1185">Reference proteome</keyword>
<evidence type="ECO:0000256" key="2">
    <source>
        <dbReference type="ARBA" id="ARBA00022475"/>
    </source>
</evidence>
<keyword evidence="4" id="KW-1133">Transmembrane helix</keyword>
<evidence type="ECO:0000256" key="1">
    <source>
        <dbReference type="ARBA" id="ARBA00004651"/>
    </source>
</evidence>
<comment type="similarity">
    <text evidence="6">Belongs to the Vang family.</text>
</comment>
<evidence type="ECO:0000256" key="6">
    <source>
        <dbReference type="ARBA" id="ARBA00025718"/>
    </source>
</evidence>
<proteinExistence type="inferred from homology"/>
<dbReference type="GO" id="GO:0005886">
    <property type="term" value="C:plasma membrane"/>
    <property type="evidence" value="ECO:0007669"/>
    <property type="project" value="UniProtKB-SubCell"/>
</dbReference>
<dbReference type="AlphaFoldDB" id="A0A8T2PAQ5"/>
<organism evidence="8 9">
    <name type="scientific">Albula glossodonta</name>
    <name type="common">roundjaw bonefish</name>
    <dbReference type="NCBI Taxonomy" id="121402"/>
    <lineage>
        <taxon>Eukaryota</taxon>
        <taxon>Metazoa</taxon>
        <taxon>Chordata</taxon>
        <taxon>Craniata</taxon>
        <taxon>Vertebrata</taxon>
        <taxon>Euteleostomi</taxon>
        <taxon>Actinopterygii</taxon>
        <taxon>Neopterygii</taxon>
        <taxon>Teleostei</taxon>
        <taxon>Albuliformes</taxon>
        <taxon>Albulidae</taxon>
        <taxon>Albula</taxon>
    </lineage>
</organism>
<feature type="region of interest" description="Disordered" evidence="7">
    <location>
        <begin position="207"/>
        <end position="279"/>
    </location>
</feature>
<evidence type="ECO:0000256" key="5">
    <source>
        <dbReference type="ARBA" id="ARBA00023136"/>
    </source>
</evidence>
<gene>
    <name evidence="8" type="ORF">JZ751_029123</name>
</gene>
<dbReference type="OrthoDB" id="10610689at2759"/>
<protein>
    <submittedName>
        <fullName evidence="8">Uncharacterized protein</fullName>
    </submittedName>
</protein>
<evidence type="ECO:0000313" key="9">
    <source>
        <dbReference type="Proteomes" id="UP000824540"/>
    </source>
</evidence>
<evidence type="ECO:0000313" key="8">
    <source>
        <dbReference type="EMBL" id="KAG9348806.1"/>
    </source>
</evidence>
<name>A0A8T2PAQ5_9TELE</name>
<dbReference type="InterPro" id="IPR009539">
    <property type="entry name" value="VANGL"/>
</dbReference>
<keyword evidence="3" id="KW-0812">Transmembrane</keyword>
<reference evidence="8" key="1">
    <citation type="thesis" date="2021" institute="BYU ScholarsArchive" country="Provo, UT, USA">
        <title>Applications of and Algorithms for Genome Assembly and Genomic Analyses with an Emphasis on Marine Teleosts.</title>
        <authorList>
            <person name="Pickett B.D."/>
        </authorList>
    </citation>
    <scope>NUCLEOTIDE SEQUENCE</scope>
    <source>
        <strain evidence="8">HI-2016</strain>
    </source>
</reference>
<dbReference type="PANTHER" id="PTHR20886">
    <property type="entry name" value="VANG-LIKE PROTEIN"/>
    <property type="match status" value="1"/>
</dbReference>